<evidence type="ECO:0000313" key="1">
    <source>
        <dbReference type="EMBL" id="ALI93264.1"/>
    </source>
</evidence>
<proteinExistence type="predicted"/>
<sequence length="66" mass="7560">MALTPEMQALKDELLAMVQLKLPVDDPLVLDWLERAVNVLGKDQLDPNELWVYDSASDMLVKKKKH</sequence>
<dbReference type="AlphaFoldDB" id="A0A073KJ44"/>
<dbReference type="RefSeq" id="WP_037424374.1">
    <property type="nucleotide sequence ID" value="NZ_JGVI01000110.1"/>
</dbReference>
<reference evidence="1" key="1">
    <citation type="journal article" date="2016" name="Biotechnol. Bioprocess Eng.">
        <title>Explored a cryptic plasmid pSXM33 from Shewanella xiamenensis BC01 and construction as the shuttle vector.</title>
        <authorList>
            <person name="Zhou Y."/>
            <person name="Ng I.-S."/>
        </authorList>
    </citation>
    <scope>NUCLEOTIDE SEQUENCE</scope>
    <source>
        <strain evidence="1">BC01</strain>
        <plasmid evidence="1">pSXM33</plasmid>
    </source>
</reference>
<protein>
    <submittedName>
        <fullName evidence="1">Uncharacterized protein</fullName>
    </submittedName>
</protein>
<geneLocation type="plasmid" evidence="1">
    <name>pSXM33</name>
</geneLocation>
<organism evidence="1">
    <name type="scientific">Shewanella xiamenensis</name>
    <dbReference type="NCBI Taxonomy" id="332186"/>
    <lineage>
        <taxon>Bacteria</taxon>
        <taxon>Pseudomonadati</taxon>
        <taxon>Pseudomonadota</taxon>
        <taxon>Gammaproteobacteria</taxon>
        <taxon>Alteromonadales</taxon>
        <taxon>Shewanellaceae</taxon>
        <taxon>Shewanella</taxon>
    </lineage>
</organism>
<accession>A0A073KJ44</accession>
<name>A0A073KJ44_9GAMM</name>
<dbReference type="EMBL" id="KT389472">
    <property type="protein sequence ID" value="ALI93264.1"/>
    <property type="molecule type" value="Genomic_DNA"/>
</dbReference>
<keyword evidence="1" id="KW-0614">Plasmid</keyword>